<name>A0A2H0V1Z5_9BACT</name>
<dbReference type="InterPro" id="IPR002848">
    <property type="entry name" value="Translin_fam"/>
</dbReference>
<dbReference type="Proteomes" id="UP000228626">
    <property type="component" value="Unassembled WGS sequence"/>
</dbReference>
<proteinExistence type="predicted"/>
<sequence>MLNKKFFQKLKKDYDQNTGERRQIISRANIILHDSKRVIFSLHRGDVKTAENSINEIENTLKEMEKKFGYSRLIKEGAYNAGVEEYVEARMFFNIINGEKIDKIKDITLSVDAYLGGISDTTGELVRLATNEAAKGNFKEVEKIKNIITDVLAELVEFDITGYLRTKYDQAKQNLRKIEQIMYEVKIRMRN</sequence>
<dbReference type="Gene3D" id="1.20.58.2140">
    <property type="match status" value="1"/>
</dbReference>
<organism evidence="1 2">
    <name type="scientific">Candidatus Falkowbacteria bacterium CG10_big_fil_rev_8_21_14_0_10_43_10</name>
    <dbReference type="NCBI Taxonomy" id="1974567"/>
    <lineage>
        <taxon>Bacteria</taxon>
        <taxon>Candidatus Falkowiibacteriota</taxon>
    </lineage>
</organism>
<dbReference type="GO" id="GO:0043565">
    <property type="term" value="F:sequence-specific DNA binding"/>
    <property type="evidence" value="ECO:0007669"/>
    <property type="project" value="InterPro"/>
</dbReference>
<dbReference type="CDD" id="cd14820">
    <property type="entry name" value="TRAX"/>
    <property type="match status" value="1"/>
</dbReference>
<evidence type="ECO:0000313" key="1">
    <source>
        <dbReference type="EMBL" id="PIR93116.1"/>
    </source>
</evidence>
<reference evidence="2" key="1">
    <citation type="submission" date="2017-09" db="EMBL/GenBank/DDBJ databases">
        <title>Depth-based differentiation of microbial function through sediment-hosted aquifers and enrichment of novel symbionts in the deep terrestrial subsurface.</title>
        <authorList>
            <person name="Probst A.J."/>
            <person name="Ladd B."/>
            <person name="Jarett J.K."/>
            <person name="Geller-Mcgrath D.E."/>
            <person name="Sieber C.M.K."/>
            <person name="Emerson J.B."/>
            <person name="Anantharaman K."/>
            <person name="Thomas B.C."/>
            <person name="Malmstrom R."/>
            <person name="Stieglmeier M."/>
            <person name="Klingl A."/>
            <person name="Woyke T."/>
            <person name="Ryan C.M."/>
            <person name="Banfield J.F."/>
        </authorList>
    </citation>
    <scope>NUCLEOTIDE SEQUENCE [LARGE SCALE GENOMIC DNA]</scope>
</reference>
<gene>
    <name evidence="1" type="ORF">COT99_02470</name>
</gene>
<accession>A0A2H0V1Z5</accession>
<evidence type="ECO:0008006" key="3">
    <source>
        <dbReference type="Google" id="ProtNLM"/>
    </source>
</evidence>
<evidence type="ECO:0000313" key="2">
    <source>
        <dbReference type="Proteomes" id="UP000228626"/>
    </source>
</evidence>
<dbReference type="Pfam" id="PF01997">
    <property type="entry name" value="Translin"/>
    <property type="match status" value="1"/>
</dbReference>
<comment type="caution">
    <text evidence="1">The sequence shown here is derived from an EMBL/GenBank/DDBJ whole genome shotgun (WGS) entry which is preliminary data.</text>
</comment>
<dbReference type="AlphaFoldDB" id="A0A2H0V1Z5"/>
<dbReference type="InterPro" id="IPR036081">
    <property type="entry name" value="Translin_sf"/>
</dbReference>
<protein>
    <recommendedName>
        <fullName evidence="3">Haloacid dehalogenase</fullName>
    </recommendedName>
</protein>
<dbReference type="EMBL" id="PFAR01000029">
    <property type="protein sequence ID" value="PIR93116.1"/>
    <property type="molecule type" value="Genomic_DNA"/>
</dbReference>
<dbReference type="PANTHER" id="PTHR10741">
    <property type="entry name" value="TRANSLIN AND TRANSLIN ASSOCIATED PROTEIN X"/>
    <property type="match status" value="1"/>
</dbReference>
<dbReference type="SUPFAM" id="SSF74784">
    <property type="entry name" value="Translin"/>
    <property type="match status" value="1"/>
</dbReference>